<feature type="compositionally biased region" description="Acidic residues" evidence="1">
    <location>
        <begin position="116"/>
        <end position="125"/>
    </location>
</feature>
<feature type="compositionally biased region" description="Acidic residues" evidence="1">
    <location>
        <begin position="77"/>
        <end position="91"/>
    </location>
</feature>
<feature type="compositionally biased region" description="Basic residues" evidence="1">
    <location>
        <begin position="130"/>
        <end position="143"/>
    </location>
</feature>
<dbReference type="Proteomes" id="UP000800036">
    <property type="component" value="Unassembled WGS sequence"/>
</dbReference>
<dbReference type="EMBL" id="ML976663">
    <property type="protein sequence ID" value="KAF1977392.1"/>
    <property type="molecule type" value="Genomic_DNA"/>
</dbReference>
<feature type="compositionally biased region" description="Basic residues" evidence="1">
    <location>
        <begin position="465"/>
        <end position="474"/>
    </location>
</feature>
<gene>
    <name evidence="2" type="ORF">BU23DRAFT_596324</name>
</gene>
<accession>A0A6A5VNW8</accession>
<name>A0A6A5VNW8_9PLEO</name>
<reference evidence="2" key="1">
    <citation type="journal article" date="2020" name="Stud. Mycol.">
        <title>101 Dothideomycetes genomes: a test case for predicting lifestyles and emergence of pathogens.</title>
        <authorList>
            <person name="Haridas S."/>
            <person name="Albert R."/>
            <person name="Binder M."/>
            <person name="Bloem J."/>
            <person name="Labutti K."/>
            <person name="Salamov A."/>
            <person name="Andreopoulos B."/>
            <person name="Baker S."/>
            <person name="Barry K."/>
            <person name="Bills G."/>
            <person name="Bluhm B."/>
            <person name="Cannon C."/>
            <person name="Castanera R."/>
            <person name="Culley D."/>
            <person name="Daum C."/>
            <person name="Ezra D."/>
            <person name="Gonzalez J."/>
            <person name="Henrissat B."/>
            <person name="Kuo A."/>
            <person name="Liang C."/>
            <person name="Lipzen A."/>
            <person name="Lutzoni F."/>
            <person name="Magnuson J."/>
            <person name="Mondo S."/>
            <person name="Nolan M."/>
            <person name="Ohm R."/>
            <person name="Pangilinan J."/>
            <person name="Park H.-J."/>
            <person name="Ramirez L."/>
            <person name="Alfaro M."/>
            <person name="Sun H."/>
            <person name="Tritt A."/>
            <person name="Yoshinaga Y."/>
            <person name="Zwiers L.-H."/>
            <person name="Turgeon B."/>
            <person name="Goodwin S."/>
            <person name="Spatafora J."/>
            <person name="Crous P."/>
            <person name="Grigoriev I."/>
        </authorList>
    </citation>
    <scope>NUCLEOTIDE SEQUENCE</scope>
    <source>
        <strain evidence="2">CBS 107.79</strain>
    </source>
</reference>
<feature type="compositionally biased region" description="Low complexity" evidence="1">
    <location>
        <begin position="630"/>
        <end position="639"/>
    </location>
</feature>
<feature type="compositionally biased region" description="Acidic residues" evidence="1">
    <location>
        <begin position="481"/>
        <end position="490"/>
    </location>
</feature>
<evidence type="ECO:0000313" key="2">
    <source>
        <dbReference type="EMBL" id="KAF1977392.1"/>
    </source>
</evidence>
<feature type="region of interest" description="Disordered" evidence="1">
    <location>
        <begin position="445"/>
        <end position="514"/>
    </location>
</feature>
<sequence>MVLTKLSEHVEKYRASSSFARRRFSGESEDASSERRSSLRSNTSRKDGKSSPAASSQVVSANAGAEKKRKASKKNDDADEDEDDDGEEEAAAEAPESKKAAPKRKKSVKDKNPDGNDADEDDEATEPPKSKKVTPKPKKAVKAKKPDGDDDGEDGEAHVALSAKYRPWNSPAPFGGPIMEPNPDPTAYGVISHSEKDKEGNTLPLPDFSGQPPARNSNAQTAPQELWEDRRIGFRFHAGDRHTTRGEVYPRRKREAALDEYADTVKGLLEDEINDPDEPVDQNEYLIIKLIDMRKGANKQPKRQPIYWAHKNGVPKDWSDKDMVKRLNDSYRDNVKSITVDAVWSQKEAHAIAECLRKNKDVSIKEVAWRLNDKFMGEDVFATPEKWDEKFRGRTIESVRAEYLAHKRLYDQGLEPRKDETRNKKYKLADGKTVGDVMREEAQRIAKEEAAKEEAAKEEAAKKAADRKKKKDKGKGKEKETADDDEEEEGEREREGEEVEKNTAEDIEEDVERALEEKAATMVFAKGANAGKPKYINTLTPLEVKQLAQLRGIPISDKDGKTLTKEILVKALLEDDHANNITYQQTATLAAANDAGVGPSKKTTKKNTKKKTPAAEIEQPAQNTPRKRSSTGSTGPSSPSKRHKFSASATSASPSESSIRQSSSVRKTAKVHFADGHASRQSSTASTGSCRSSRRKNSTEGRNSTSASDLFKREADAIIAHHTAHEDDASLDVDED</sequence>
<feature type="compositionally biased region" description="Basic and acidic residues" evidence="1">
    <location>
        <begin position="1"/>
        <end position="14"/>
    </location>
</feature>
<feature type="region of interest" description="Disordered" evidence="1">
    <location>
        <begin position="1"/>
        <end position="227"/>
    </location>
</feature>
<feature type="compositionally biased region" description="Basic and acidic residues" evidence="1">
    <location>
        <begin position="491"/>
        <end position="504"/>
    </location>
</feature>
<feature type="compositionally biased region" description="Basic residues" evidence="1">
    <location>
        <begin position="602"/>
        <end position="612"/>
    </location>
</feature>
<organism evidence="2 3">
    <name type="scientific">Bimuria novae-zelandiae CBS 107.79</name>
    <dbReference type="NCBI Taxonomy" id="1447943"/>
    <lineage>
        <taxon>Eukaryota</taxon>
        <taxon>Fungi</taxon>
        <taxon>Dikarya</taxon>
        <taxon>Ascomycota</taxon>
        <taxon>Pezizomycotina</taxon>
        <taxon>Dothideomycetes</taxon>
        <taxon>Pleosporomycetidae</taxon>
        <taxon>Pleosporales</taxon>
        <taxon>Massarineae</taxon>
        <taxon>Didymosphaeriaceae</taxon>
        <taxon>Bimuria</taxon>
    </lineage>
</organism>
<keyword evidence="3" id="KW-1185">Reference proteome</keyword>
<feature type="compositionally biased region" description="Low complexity" evidence="1">
    <location>
        <begin position="682"/>
        <end position="691"/>
    </location>
</feature>
<dbReference type="AlphaFoldDB" id="A0A6A5VNW8"/>
<evidence type="ECO:0000313" key="3">
    <source>
        <dbReference type="Proteomes" id="UP000800036"/>
    </source>
</evidence>
<feature type="compositionally biased region" description="Basic and acidic residues" evidence="1">
    <location>
        <begin position="445"/>
        <end position="464"/>
    </location>
</feature>
<evidence type="ECO:0000256" key="1">
    <source>
        <dbReference type="SAM" id="MobiDB-lite"/>
    </source>
</evidence>
<proteinExistence type="predicted"/>
<feature type="compositionally biased region" description="Low complexity" evidence="1">
    <location>
        <begin position="646"/>
        <end position="664"/>
    </location>
</feature>
<feature type="compositionally biased region" description="Polar residues" evidence="1">
    <location>
        <begin position="214"/>
        <end position="223"/>
    </location>
</feature>
<protein>
    <submittedName>
        <fullName evidence="2">Uncharacterized protein</fullName>
    </submittedName>
</protein>
<dbReference type="OrthoDB" id="3786150at2759"/>
<feature type="region of interest" description="Disordered" evidence="1">
    <location>
        <begin position="589"/>
        <end position="710"/>
    </location>
</feature>
<feature type="compositionally biased region" description="Low complexity" evidence="1">
    <location>
        <begin position="50"/>
        <end position="64"/>
    </location>
</feature>